<evidence type="ECO:0000313" key="4">
    <source>
        <dbReference type="Proteomes" id="UP000652013"/>
    </source>
</evidence>
<evidence type="ECO:0000313" key="3">
    <source>
        <dbReference type="EMBL" id="GIJ05719.1"/>
    </source>
</evidence>
<proteinExistence type="predicted"/>
<name>A0A8J3YCS4_9ACTN</name>
<reference evidence="3" key="1">
    <citation type="submission" date="2021-01" db="EMBL/GenBank/DDBJ databases">
        <title>Whole genome shotgun sequence of Spirilliplanes yamanashiensis NBRC 15828.</title>
        <authorList>
            <person name="Komaki H."/>
            <person name="Tamura T."/>
        </authorList>
    </citation>
    <scope>NUCLEOTIDE SEQUENCE</scope>
    <source>
        <strain evidence="3">NBRC 15828</strain>
    </source>
</reference>
<feature type="domain" description="DNA primase/polymerase bifunctional N-terminal" evidence="2">
    <location>
        <begin position="9"/>
        <end position="175"/>
    </location>
</feature>
<dbReference type="EMBL" id="BOOY01000036">
    <property type="protein sequence ID" value="GIJ05719.1"/>
    <property type="molecule type" value="Genomic_DNA"/>
</dbReference>
<accession>A0A8J3YCS4</accession>
<organism evidence="3 4">
    <name type="scientific">Spirilliplanes yamanashiensis</name>
    <dbReference type="NCBI Taxonomy" id="42233"/>
    <lineage>
        <taxon>Bacteria</taxon>
        <taxon>Bacillati</taxon>
        <taxon>Actinomycetota</taxon>
        <taxon>Actinomycetes</taxon>
        <taxon>Micromonosporales</taxon>
        <taxon>Micromonosporaceae</taxon>
        <taxon>Spirilliplanes</taxon>
    </lineage>
</organism>
<evidence type="ECO:0000259" key="2">
    <source>
        <dbReference type="SMART" id="SM00943"/>
    </source>
</evidence>
<keyword evidence="4" id="KW-1185">Reference proteome</keyword>
<gene>
    <name evidence="3" type="ORF">Sya03_50710</name>
</gene>
<sequence>MEDVLLAVALAWARRGVPVLPLHAPEPGGGCDCGRPGCERPGKHPWLRRGLTDASTDPRRVELWWARWPRANVGLRTGVAMDVADVDSPEGLAALRHLLGGDLPRAPLARTGSGGWHVWFAPTGHGNRVRLLPGVDWRGAGGYVVAPPSRHASGRAYTWVVAPGAARPAAVPGALAELLAGPEPPPRGRPVEVAHPRRYARAALEAEAERVAWAVPGTRNDTLNRAAFALGRLVGAGLLDEATARAELARAARRSGLGRAETRRTIRSGLTAGRRTGWSRAA</sequence>
<evidence type="ECO:0000256" key="1">
    <source>
        <dbReference type="SAM" id="MobiDB-lite"/>
    </source>
</evidence>
<dbReference type="Pfam" id="PF09250">
    <property type="entry name" value="Prim-Pol"/>
    <property type="match status" value="1"/>
</dbReference>
<dbReference type="AlphaFoldDB" id="A0A8J3YCS4"/>
<feature type="region of interest" description="Disordered" evidence="1">
    <location>
        <begin position="254"/>
        <end position="282"/>
    </location>
</feature>
<dbReference type="RefSeq" id="WP_239107826.1">
    <property type="nucleotide sequence ID" value="NZ_BAAAGJ010000003.1"/>
</dbReference>
<dbReference type="CDD" id="cd04859">
    <property type="entry name" value="Prim_Pol"/>
    <property type="match status" value="1"/>
</dbReference>
<comment type="caution">
    <text evidence="3">The sequence shown here is derived from an EMBL/GenBank/DDBJ whole genome shotgun (WGS) entry which is preliminary data.</text>
</comment>
<dbReference type="Proteomes" id="UP000652013">
    <property type="component" value="Unassembled WGS sequence"/>
</dbReference>
<dbReference type="SUPFAM" id="SSF56747">
    <property type="entry name" value="Prim-pol domain"/>
    <property type="match status" value="1"/>
</dbReference>
<dbReference type="SMART" id="SM00943">
    <property type="entry name" value="Prim-Pol"/>
    <property type="match status" value="1"/>
</dbReference>
<dbReference type="InterPro" id="IPR015330">
    <property type="entry name" value="DNA_primase/pol_bifunc_N"/>
</dbReference>
<protein>
    <recommendedName>
        <fullName evidence="2">DNA primase/polymerase bifunctional N-terminal domain-containing protein</fullName>
    </recommendedName>
</protein>